<dbReference type="AlphaFoldDB" id="A0A2Z7AMV5"/>
<protein>
    <submittedName>
        <fullName evidence="1">Uncharacterized protein</fullName>
    </submittedName>
</protein>
<name>A0A2Z7AMV5_9LAMI</name>
<reference evidence="1 2" key="1">
    <citation type="journal article" date="2015" name="Proc. Natl. Acad. Sci. U.S.A.">
        <title>The resurrection genome of Boea hygrometrica: A blueprint for survival of dehydration.</title>
        <authorList>
            <person name="Xiao L."/>
            <person name="Yang G."/>
            <person name="Zhang L."/>
            <person name="Yang X."/>
            <person name="Zhao S."/>
            <person name="Ji Z."/>
            <person name="Zhou Q."/>
            <person name="Hu M."/>
            <person name="Wang Y."/>
            <person name="Chen M."/>
            <person name="Xu Y."/>
            <person name="Jin H."/>
            <person name="Xiao X."/>
            <person name="Hu G."/>
            <person name="Bao F."/>
            <person name="Hu Y."/>
            <person name="Wan P."/>
            <person name="Li L."/>
            <person name="Deng X."/>
            <person name="Kuang T."/>
            <person name="Xiang C."/>
            <person name="Zhu J.K."/>
            <person name="Oliver M.J."/>
            <person name="He Y."/>
        </authorList>
    </citation>
    <scope>NUCLEOTIDE SEQUENCE [LARGE SCALE GENOMIC DNA]</scope>
    <source>
        <strain evidence="2">cv. XS01</strain>
    </source>
</reference>
<sequence length="142" mass="15589">MRWNPDIGKTTKSTLTALSCNIIVNPCTNPVFVNSSPNGTVMARATPKLSGIIPILCVNALKINEWVTPEYIKKSYRVGIGAWRSSGKLEIWRNRNHTWALVNVGQSCSDPVIRSGSHTPLWGRMKVVELVAPSGGFCSLRP</sequence>
<proteinExistence type="predicted"/>
<evidence type="ECO:0000313" key="2">
    <source>
        <dbReference type="Proteomes" id="UP000250235"/>
    </source>
</evidence>
<gene>
    <name evidence="1" type="ORF">F511_09152</name>
</gene>
<accession>A0A2Z7AMV5</accession>
<organism evidence="1 2">
    <name type="scientific">Dorcoceras hygrometricum</name>
    <dbReference type="NCBI Taxonomy" id="472368"/>
    <lineage>
        <taxon>Eukaryota</taxon>
        <taxon>Viridiplantae</taxon>
        <taxon>Streptophyta</taxon>
        <taxon>Embryophyta</taxon>
        <taxon>Tracheophyta</taxon>
        <taxon>Spermatophyta</taxon>
        <taxon>Magnoliopsida</taxon>
        <taxon>eudicotyledons</taxon>
        <taxon>Gunneridae</taxon>
        <taxon>Pentapetalae</taxon>
        <taxon>asterids</taxon>
        <taxon>lamiids</taxon>
        <taxon>Lamiales</taxon>
        <taxon>Gesneriaceae</taxon>
        <taxon>Didymocarpoideae</taxon>
        <taxon>Trichosporeae</taxon>
        <taxon>Loxocarpinae</taxon>
        <taxon>Dorcoceras</taxon>
    </lineage>
</organism>
<keyword evidence="2" id="KW-1185">Reference proteome</keyword>
<evidence type="ECO:0000313" key="1">
    <source>
        <dbReference type="EMBL" id="KZV23114.1"/>
    </source>
</evidence>
<dbReference type="Proteomes" id="UP000250235">
    <property type="component" value="Unassembled WGS sequence"/>
</dbReference>
<dbReference type="EMBL" id="KV013954">
    <property type="protein sequence ID" value="KZV23114.1"/>
    <property type="molecule type" value="Genomic_DNA"/>
</dbReference>